<dbReference type="PANTHER" id="PTHR24258:SF129">
    <property type="entry name" value="LP15124P-RELATED"/>
    <property type="match status" value="1"/>
</dbReference>
<comment type="subcellular location">
    <subcellularLocation>
        <location evidence="1">Secreted</location>
    </subcellularLocation>
</comment>
<dbReference type="InterPro" id="IPR018114">
    <property type="entry name" value="TRYPSIN_HIS"/>
</dbReference>
<dbReference type="Pfam" id="PF00089">
    <property type="entry name" value="Trypsin"/>
    <property type="match status" value="1"/>
</dbReference>
<evidence type="ECO:0000313" key="10">
    <source>
        <dbReference type="Proteomes" id="UP001153737"/>
    </source>
</evidence>
<dbReference type="InterPro" id="IPR043504">
    <property type="entry name" value="Peptidase_S1_PA_chymotrypsin"/>
</dbReference>
<feature type="domain" description="Peptidase S1" evidence="8">
    <location>
        <begin position="161"/>
        <end position="413"/>
    </location>
</feature>
<dbReference type="PANTHER" id="PTHR24258">
    <property type="entry name" value="SERINE PROTEASE-RELATED"/>
    <property type="match status" value="1"/>
</dbReference>
<sequence length="424" mass="45778">MPLRLSTLLLALCSATTVLCQDDLGDLGSLIDTVFKRPPTGGGEPSPAPTPAPTSAPTAAPVDLQPNSGLVGGGGDSGGGIPGTGDCTCVEYYLCNNGTINTNGEGIIDIRINDGPCGGNYLQVCCDPLDVRTDPITPTPPPQPAPTKCGYRHPDGVGFRITGDRENEAQFGEFPWMVAILREESVEGNPVKLNVYQCGGALIHPRAVLTAAHCVSGKNKSFKIRAGEWDTQHTQELYPHQDREVQSISIHPQYYAGALYNDVAVLVLKTPVNIAENIGLICLPRQDDVIQMGRCFATGWGKDVFGKKGKYQVILKKIDLPVVPNQQCQDKLRTTRLGRFFELHRSFMCAGGEKDKDTCKGDGGSPLVCPTGTTDRYFQAGIVAWGIGCGENQTPGVYVNVARFRDFIDEQMRIYGLDTEVYQI</sequence>
<dbReference type="OrthoDB" id="6261922at2759"/>
<accession>A0A9P0DTI0</accession>
<dbReference type="FunFam" id="2.40.10.10:FF:000038">
    <property type="entry name" value="Serine protease"/>
    <property type="match status" value="1"/>
</dbReference>
<dbReference type="SUPFAM" id="SSF50494">
    <property type="entry name" value="Trypsin-like serine proteases"/>
    <property type="match status" value="1"/>
</dbReference>
<dbReference type="InterPro" id="IPR041515">
    <property type="entry name" value="PPAF-2-like_Clip"/>
</dbReference>
<dbReference type="Pfam" id="PF18322">
    <property type="entry name" value="CLIP_1"/>
    <property type="match status" value="1"/>
</dbReference>
<keyword evidence="2" id="KW-0964">Secreted</keyword>
<organism evidence="9 10">
    <name type="scientific">Phaedon cochleariae</name>
    <name type="common">Mustard beetle</name>
    <dbReference type="NCBI Taxonomy" id="80249"/>
    <lineage>
        <taxon>Eukaryota</taxon>
        <taxon>Metazoa</taxon>
        <taxon>Ecdysozoa</taxon>
        <taxon>Arthropoda</taxon>
        <taxon>Hexapoda</taxon>
        <taxon>Insecta</taxon>
        <taxon>Pterygota</taxon>
        <taxon>Neoptera</taxon>
        <taxon>Endopterygota</taxon>
        <taxon>Coleoptera</taxon>
        <taxon>Polyphaga</taxon>
        <taxon>Cucujiformia</taxon>
        <taxon>Chrysomeloidea</taxon>
        <taxon>Chrysomelidae</taxon>
        <taxon>Chrysomelinae</taxon>
        <taxon>Chrysomelini</taxon>
        <taxon>Phaedon</taxon>
    </lineage>
</organism>
<dbReference type="GO" id="GO:0005576">
    <property type="term" value="C:extracellular region"/>
    <property type="evidence" value="ECO:0007669"/>
    <property type="project" value="UniProtKB-SubCell"/>
</dbReference>
<dbReference type="CDD" id="cd00190">
    <property type="entry name" value="Tryp_SPc"/>
    <property type="match status" value="1"/>
</dbReference>
<gene>
    <name evidence="9" type="ORF">PHAECO_LOCUS11313</name>
</gene>
<dbReference type="AlphaFoldDB" id="A0A9P0DTI0"/>
<dbReference type="InterPro" id="IPR001254">
    <property type="entry name" value="Trypsin_dom"/>
</dbReference>
<keyword evidence="10" id="KW-1185">Reference proteome</keyword>
<name>A0A9P0DTI0_PHACE</name>
<dbReference type="EMBL" id="OU896713">
    <property type="protein sequence ID" value="CAH1175584.1"/>
    <property type="molecule type" value="Genomic_DNA"/>
</dbReference>
<dbReference type="InterPro" id="IPR001314">
    <property type="entry name" value="Peptidase_S1A"/>
</dbReference>
<reference evidence="9" key="2">
    <citation type="submission" date="2022-10" db="EMBL/GenBank/DDBJ databases">
        <authorList>
            <consortium name="ENA_rothamsted_submissions"/>
            <consortium name="culmorum"/>
            <person name="King R."/>
        </authorList>
    </citation>
    <scope>NUCLEOTIDE SEQUENCE</scope>
</reference>
<reference evidence="9" key="1">
    <citation type="submission" date="2022-01" db="EMBL/GenBank/DDBJ databases">
        <authorList>
            <person name="King R."/>
        </authorList>
    </citation>
    <scope>NUCLEOTIDE SEQUENCE</scope>
</reference>
<keyword evidence="3" id="KW-1015">Disulfide bond</keyword>
<evidence type="ECO:0000259" key="8">
    <source>
        <dbReference type="PROSITE" id="PS50240"/>
    </source>
</evidence>
<proteinExistence type="predicted"/>
<dbReference type="PROSITE" id="PS50240">
    <property type="entry name" value="TRYPSIN_DOM"/>
    <property type="match status" value="1"/>
</dbReference>
<feature type="region of interest" description="Disordered" evidence="6">
    <location>
        <begin position="35"/>
        <end position="77"/>
    </location>
</feature>
<dbReference type="GO" id="GO:0004252">
    <property type="term" value="F:serine-type endopeptidase activity"/>
    <property type="evidence" value="ECO:0007669"/>
    <property type="project" value="InterPro"/>
</dbReference>
<dbReference type="PRINTS" id="PR00722">
    <property type="entry name" value="CHYMOTRYPSIN"/>
</dbReference>
<feature type="signal peptide" evidence="7">
    <location>
        <begin position="1"/>
        <end position="20"/>
    </location>
</feature>
<evidence type="ECO:0000256" key="6">
    <source>
        <dbReference type="SAM" id="MobiDB-lite"/>
    </source>
</evidence>
<evidence type="ECO:0000256" key="3">
    <source>
        <dbReference type="ARBA" id="ARBA00023157"/>
    </source>
</evidence>
<dbReference type="Gene3D" id="2.40.10.10">
    <property type="entry name" value="Trypsin-like serine proteases"/>
    <property type="match status" value="2"/>
</dbReference>
<dbReference type="PROSITE" id="PS00134">
    <property type="entry name" value="TRYPSIN_HIS"/>
    <property type="match status" value="1"/>
</dbReference>
<dbReference type="InterPro" id="IPR009003">
    <property type="entry name" value="Peptidase_S1_PA"/>
</dbReference>
<keyword evidence="7" id="KW-0732">Signal</keyword>
<evidence type="ECO:0000256" key="2">
    <source>
        <dbReference type="ARBA" id="ARBA00022525"/>
    </source>
</evidence>
<dbReference type="GO" id="GO:0006508">
    <property type="term" value="P:proteolysis"/>
    <property type="evidence" value="ECO:0007669"/>
    <property type="project" value="InterPro"/>
</dbReference>
<dbReference type="Proteomes" id="UP001153737">
    <property type="component" value="Chromosome 7"/>
</dbReference>
<evidence type="ECO:0000256" key="5">
    <source>
        <dbReference type="ARBA" id="ARBA00076468"/>
    </source>
</evidence>
<feature type="chain" id="PRO_5040243352" description="Phenoloxidase-activating factor 2" evidence="7">
    <location>
        <begin position="21"/>
        <end position="424"/>
    </location>
</feature>
<evidence type="ECO:0000256" key="7">
    <source>
        <dbReference type="SAM" id="SignalP"/>
    </source>
</evidence>
<evidence type="ECO:0000256" key="4">
    <source>
        <dbReference type="ARBA" id="ARBA00068096"/>
    </source>
</evidence>
<protein>
    <recommendedName>
        <fullName evidence="4">Phenoloxidase-activating factor 2</fullName>
    </recommendedName>
    <alternativeName>
        <fullName evidence="5">Prophenoloxidase-activating factor II</fullName>
    </alternativeName>
</protein>
<evidence type="ECO:0000256" key="1">
    <source>
        <dbReference type="ARBA" id="ARBA00004613"/>
    </source>
</evidence>
<dbReference type="SMART" id="SM00020">
    <property type="entry name" value="Tryp_SPc"/>
    <property type="match status" value="1"/>
</dbReference>
<evidence type="ECO:0000313" key="9">
    <source>
        <dbReference type="EMBL" id="CAH1175584.1"/>
    </source>
</evidence>